<evidence type="ECO:0000256" key="4">
    <source>
        <dbReference type="ARBA" id="ARBA00022980"/>
    </source>
</evidence>
<dbReference type="GeneID" id="90590327"/>
<dbReference type="InterPro" id="IPR057268">
    <property type="entry name" value="Ribosomal_L18"/>
</dbReference>
<feature type="region of interest" description="Disordered" evidence="7">
    <location>
        <begin position="147"/>
        <end position="169"/>
    </location>
</feature>
<dbReference type="Pfam" id="PF17144">
    <property type="entry name" value="Ribosomal_L5e"/>
    <property type="match status" value="1"/>
</dbReference>
<protein>
    <recommendedName>
        <fullName evidence="6">Large ribosomal subunit protein uL18</fullName>
    </recommendedName>
</protein>
<evidence type="ECO:0000256" key="6">
    <source>
        <dbReference type="HAMAP-Rule" id="MF_01337"/>
    </source>
</evidence>
<evidence type="ECO:0000313" key="9">
    <source>
        <dbReference type="Proteomes" id="UP001218034"/>
    </source>
</evidence>
<dbReference type="Proteomes" id="UP001218034">
    <property type="component" value="Chromosome"/>
</dbReference>
<evidence type="ECO:0000256" key="2">
    <source>
        <dbReference type="ARBA" id="ARBA00022730"/>
    </source>
</evidence>
<keyword evidence="3 6" id="KW-0694">RNA-binding</keyword>
<gene>
    <name evidence="8" type="primary">rplR</name>
    <name evidence="6" type="synonym">rpl18</name>
    <name evidence="8" type="ORF">SVXNc_0890</name>
</gene>
<feature type="region of interest" description="Disordered" evidence="7">
    <location>
        <begin position="1"/>
        <end position="23"/>
    </location>
</feature>
<keyword evidence="4 6" id="KW-0689">Ribosomal protein</keyword>
<dbReference type="InterPro" id="IPR005485">
    <property type="entry name" value="Rbsml_uL18_euk_arch"/>
</dbReference>
<keyword evidence="5 6" id="KW-0687">Ribonucleoprotein</keyword>
<evidence type="ECO:0000313" key="8">
    <source>
        <dbReference type="EMBL" id="WEL19897.1"/>
    </source>
</evidence>
<dbReference type="SUPFAM" id="SSF53137">
    <property type="entry name" value="Translational machinery components"/>
    <property type="match status" value="1"/>
</dbReference>
<accession>A0ABY8CFB5</accession>
<comment type="similarity">
    <text evidence="1 6">Belongs to the universal ribosomal protein uL18 family.</text>
</comment>
<sequence>MADSSNYRVKKRRRRDQETDYQNRLSLLKNGKPRAVVRTSNQHTRVQISEFEREGDRNTAQTVSKQLEEFGWDHSTGNLPAAYLTGFLAGMKADTDKAVLDTGLRSIKAGGRTFAAVQGLNDAGVHVPVGEQMVPEEGRLHGEHIEEMKDVEISDDVESVKESIEGELQ</sequence>
<dbReference type="CDD" id="cd00432">
    <property type="entry name" value="Ribosomal_L18_L5e"/>
    <property type="match status" value="1"/>
</dbReference>
<dbReference type="EMBL" id="CP104395">
    <property type="protein sequence ID" value="WEL19897.1"/>
    <property type="molecule type" value="Genomic_DNA"/>
</dbReference>
<dbReference type="NCBIfam" id="NF006342">
    <property type="entry name" value="PRK08569.1"/>
    <property type="match status" value="1"/>
</dbReference>
<evidence type="ECO:0000256" key="3">
    <source>
        <dbReference type="ARBA" id="ARBA00022884"/>
    </source>
</evidence>
<dbReference type="PANTHER" id="PTHR23410:SF12">
    <property type="entry name" value="LARGE RIBOSOMAL SUBUNIT PROTEIN UL18"/>
    <property type="match status" value="1"/>
</dbReference>
<dbReference type="InterPro" id="IPR057267">
    <property type="entry name" value="Rbsml_uL18_arch"/>
</dbReference>
<dbReference type="GO" id="GO:0005840">
    <property type="term" value="C:ribosome"/>
    <property type="evidence" value="ECO:0007669"/>
    <property type="project" value="UniProtKB-KW"/>
</dbReference>
<proteinExistence type="inferred from homology"/>
<dbReference type="PANTHER" id="PTHR23410">
    <property type="entry name" value="RIBOSOMAL PROTEIN L5-RELATED"/>
    <property type="match status" value="1"/>
</dbReference>
<evidence type="ECO:0000256" key="7">
    <source>
        <dbReference type="SAM" id="MobiDB-lite"/>
    </source>
</evidence>
<comment type="subunit">
    <text evidence="6">Part of the 50S ribosomal subunit. Contacts the 5S and 23S rRNAs.</text>
</comment>
<dbReference type="HAMAP" id="MF_01337_A">
    <property type="entry name" value="Ribosomal_uL18_A"/>
    <property type="match status" value="1"/>
</dbReference>
<comment type="function">
    <text evidence="6">This is one of the proteins that bind and probably mediate the attachment of the 5S RNA into the large ribosomal subunit, where it forms part of the central protuberance.</text>
</comment>
<organism evidence="8 9">
    <name type="scientific">Candidatus Nanohalococcus occultus</name>
    <dbReference type="NCBI Taxonomy" id="2978047"/>
    <lineage>
        <taxon>Archaea</taxon>
        <taxon>Candidatus Nanohalarchaeota</taxon>
        <taxon>Candidatus Nanohalarchaeota incertae sedis</taxon>
        <taxon>Candidatus Nanohalococcus</taxon>
    </lineage>
</organism>
<name>A0ABY8CFB5_9ARCH</name>
<evidence type="ECO:0000256" key="5">
    <source>
        <dbReference type="ARBA" id="ARBA00023274"/>
    </source>
</evidence>
<dbReference type="RefSeq" id="WP_347721727.1">
    <property type="nucleotide sequence ID" value="NZ_CP104395.1"/>
</dbReference>
<reference evidence="8 9" key="1">
    <citation type="submission" date="2022-09" db="EMBL/GenBank/DDBJ databases">
        <title>Xylan utilization by haloarchaea-nanohaloarchaea associations.</title>
        <authorList>
            <person name="Yakimov M."/>
        </authorList>
    </citation>
    <scope>NUCLEOTIDE SEQUENCE [LARGE SCALE GENOMIC DNA]</scope>
    <source>
        <strain evidence="8 9">SVXNc</strain>
    </source>
</reference>
<keyword evidence="2 6" id="KW-0699">rRNA-binding</keyword>
<keyword evidence="9" id="KW-1185">Reference proteome</keyword>
<evidence type="ECO:0000256" key="1">
    <source>
        <dbReference type="ARBA" id="ARBA00007116"/>
    </source>
</evidence>
<dbReference type="Gene3D" id="3.30.420.100">
    <property type="match status" value="1"/>
</dbReference>